<gene>
    <name evidence="9" type="ordered locus">SE_2030</name>
</gene>
<dbReference type="eggNOG" id="COG1363">
    <property type="taxonomic scope" value="Bacteria"/>
</dbReference>
<dbReference type="PIRSF" id="PIRSF001123">
    <property type="entry name" value="PepA_GA"/>
    <property type="match status" value="1"/>
</dbReference>
<organism evidence="9 10">
    <name type="scientific">Staphylococcus epidermidis (strain ATCC 12228 / FDA PCI 1200)</name>
    <dbReference type="NCBI Taxonomy" id="176280"/>
    <lineage>
        <taxon>Bacteria</taxon>
        <taxon>Bacillati</taxon>
        <taxon>Bacillota</taxon>
        <taxon>Bacilli</taxon>
        <taxon>Bacillales</taxon>
        <taxon>Staphylococcaceae</taxon>
        <taxon>Staphylococcus</taxon>
    </lineage>
</organism>
<dbReference type="KEGG" id="sep:SE_2030"/>
<dbReference type="Proteomes" id="UP000001411">
    <property type="component" value="Chromosome"/>
</dbReference>
<keyword evidence="5" id="KW-0378">Hydrolase</keyword>
<keyword evidence="2" id="KW-0031">Aminopeptidase</keyword>
<feature type="active site" description="Proton acceptor" evidence="7">
    <location>
        <position position="212"/>
    </location>
</feature>
<name>A0A0H2VJD0_STAES</name>
<dbReference type="InterPro" id="IPR008007">
    <property type="entry name" value="Peptidase_M42"/>
</dbReference>
<protein>
    <submittedName>
        <fullName evidence="9">Endo-1,4-beta-glucanase</fullName>
    </submittedName>
</protein>
<dbReference type="GO" id="GO:0006508">
    <property type="term" value="P:proteolysis"/>
    <property type="evidence" value="ECO:0007669"/>
    <property type="project" value="UniProtKB-KW"/>
</dbReference>
<evidence type="ECO:0000256" key="4">
    <source>
        <dbReference type="ARBA" id="ARBA00022723"/>
    </source>
</evidence>
<evidence type="ECO:0000256" key="6">
    <source>
        <dbReference type="PIRNR" id="PIRNR001123"/>
    </source>
</evidence>
<comment type="similarity">
    <text evidence="1 6">Belongs to the peptidase M42 family.</text>
</comment>
<dbReference type="GO" id="GO:0004177">
    <property type="term" value="F:aminopeptidase activity"/>
    <property type="evidence" value="ECO:0007669"/>
    <property type="project" value="UniProtKB-UniRule"/>
</dbReference>
<feature type="binding site" evidence="8">
    <location>
        <position position="323"/>
    </location>
    <ligand>
        <name>Zn(2+)</name>
        <dbReference type="ChEBI" id="CHEBI:29105"/>
        <label>2</label>
    </ligand>
</feature>
<dbReference type="RefSeq" id="WP_002456664.1">
    <property type="nucleotide sequence ID" value="NC_004461.1"/>
</dbReference>
<evidence type="ECO:0000256" key="2">
    <source>
        <dbReference type="ARBA" id="ARBA00022438"/>
    </source>
</evidence>
<dbReference type="InterPro" id="IPR023367">
    <property type="entry name" value="Peptidase_M42_dom2"/>
</dbReference>
<feature type="binding site" evidence="8">
    <location>
        <position position="65"/>
    </location>
    <ligand>
        <name>Zn(2+)</name>
        <dbReference type="ChEBI" id="CHEBI:29105"/>
        <label>1</label>
    </ligand>
</feature>
<evidence type="ECO:0000256" key="1">
    <source>
        <dbReference type="ARBA" id="ARBA00006272"/>
    </source>
</evidence>
<feature type="binding site" evidence="8">
    <location>
        <position position="235"/>
    </location>
    <ligand>
        <name>Zn(2+)</name>
        <dbReference type="ChEBI" id="CHEBI:29105"/>
        <label>1</label>
    </ligand>
</feature>
<dbReference type="SUPFAM" id="SSF53187">
    <property type="entry name" value="Zn-dependent exopeptidases"/>
    <property type="match status" value="1"/>
</dbReference>
<dbReference type="PANTHER" id="PTHR32481:SF21">
    <property type="entry name" value="AMINOPEPTIDASE YSDC-RELATED"/>
    <property type="match status" value="1"/>
</dbReference>
<feature type="binding site" evidence="8">
    <location>
        <position position="180"/>
    </location>
    <ligand>
        <name>Zn(2+)</name>
        <dbReference type="ChEBI" id="CHEBI:29105"/>
        <label>2</label>
    </ligand>
</feature>
<dbReference type="PANTHER" id="PTHR32481">
    <property type="entry name" value="AMINOPEPTIDASE"/>
    <property type="match status" value="1"/>
</dbReference>
<dbReference type="Gene3D" id="3.40.630.10">
    <property type="entry name" value="Zn peptidases"/>
    <property type="match status" value="1"/>
</dbReference>
<evidence type="ECO:0000256" key="8">
    <source>
        <dbReference type="PIRSR" id="PIRSR001123-2"/>
    </source>
</evidence>
<evidence type="ECO:0000313" key="10">
    <source>
        <dbReference type="Proteomes" id="UP000001411"/>
    </source>
</evidence>
<accession>A0A0H2VJD0</accession>
<reference evidence="9 10" key="1">
    <citation type="journal article" date="2003" name="Mol. Microbiol.">
        <title>Genome-based analysis of virulence genes in a non-biofilm-forming Staphylococcus epidermidis strain (ATCC 12228).</title>
        <authorList>
            <person name="Zhang Y.Q."/>
            <person name="Ren S.X."/>
            <person name="Li H.L."/>
            <person name="Wang Y.X."/>
            <person name="Fu G."/>
            <person name="Yang J."/>
            <person name="Qin Z.Q."/>
            <person name="Miao Y.G."/>
            <person name="Wang W.Y."/>
            <person name="Chen R.S."/>
            <person name="Shen Y."/>
            <person name="Chen Z."/>
            <person name="Yuan Z.H."/>
            <person name="Zhao G.P."/>
            <person name="Qu D."/>
            <person name="Danchin A."/>
            <person name="Wen Y.M."/>
        </authorList>
    </citation>
    <scope>NUCLEOTIDE SEQUENCE [LARGE SCALE GENOMIC DNA]</scope>
    <source>
        <strain evidence="10">ATCC 12228 / FDA PCI 1200</strain>
    </source>
</reference>
<keyword evidence="3" id="KW-0645">Protease</keyword>
<dbReference type="OrthoDB" id="9772053at2"/>
<dbReference type="PATRIC" id="fig|176280.10.peg.1983"/>
<comment type="cofactor">
    <cofactor evidence="8">
        <name>a divalent metal cation</name>
        <dbReference type="ChEBI" id="CHEBI:60240"/>
    </cofactor>
    <text evidence="8">Binds 2 divalent metal cations per subunit.</text>
</comment>
<evidence type="ECO:0000256" key="5">
    <source>
        <dbReference type="ARBA" id="ARBA00022801"/>
    </source>
</evidence>
<dbReference type="InterPro" id="IPR051464">
    <property type="entry name" value="Peptidase_M42_aminopept"/>
</dbReference>
<sequence length="358" mass="39018">MPESKALLKSLTDVNGISGHEMQVKSLMKDYLTPVSDDIVEDQLGGIFGKKNATHGTKSLMISGHLDEIGFIVTQIDEQGYIYFTPIGGWWNQVMLSQKVTITTESGKEIRGIIGSKPPHALSSEERKKPVDIKNMYIDIGVRNKEEAKEAGIELGNMITPYSEFESLANDKYLTAKAFDNRYGCALAVEVLQQLKDENIDINLYAGATVQEEVGLRGAKVAANLIKPDLAIAVDVGVAYDVPGMTSEKNEGKLGDGPLAILMDATSIAHDGLRKHIKDVAEHHNIPVQWATTPGGGTDAGSIHVANEGIPTITIGVPLRYMHSNVSVLNIDDYTNSVRLITEIVRSLNDDSYQALMW</sequence>
<dbReference type="AlphaFoldDB" id="A0A0H2VJD0"/>
<evidence type="ECO:0000256" key="3">
    <source>
        <dbReference type="ARBA" id="ARBA00022670"/>
    </source>
</evidence>
<evidence type="ECO:0000256" key="7">
    <source>
        <dbReference type="PIRSR" id="PIRSR001123-1"/>
    </source>
</evidence>
<dbReference type="Gene3D" id="2.40.30.40">
    <property type="entry name" value="Peptidase M42, domain 2"/>
    <property type="match status" value="1"/>
</dbReference>
<dbReference type="HOGENOM" id="CLU_047249_0_2_9"/>
<dbReference type="Pfam" id="PF05343">
    <property type="entry name" value="Peptidase_M42"/>
    <property type="match status" value="1"/>
</dbReference>
<feature type="binding site" evidence="8">
    <location>
        <position position="180"/>
    </location>
    <ligand>
        <name>Zn(2+)</name>
        <dbReference type="ChEBI" id="CHEBI:29105"/>
        <label>1</label>
    </ligand>
</feature>
<dbReference type="GO" id="GO:0046872">
    <property type="term" value="F:metal ion binding"/>
    <property type="evidence" value="ECO:0007669"/>
    <property type="project" value="UniProtKB-UniRule"/>
</dbReference>
<dbReference type="CDD" id="cd05656">
    <property type="entry name" value="M42_Frv"/>
    <property type="match status" value="1"/>
</dbReference>
<dbReference type="SUPFAM" id="SSF101821">
    <property type="entry name" value="Aminopeptidase/glucanase lid domain"/>
    <property type="match status" value="1"/>
</dbReference>
<feature type="binding site" evidence="8">
    <location>
        <position position="213"/>
    </location>
    <ligand>
        <name>Zn(2+)</name>
        <dbReference type="ChEBI" id="CHEBI:29105"/>
        <label>2</label>
    </ligand>
</feature>
<proteinExistence type="inferred from homology"/>
<evidence type="ECO:0000313" key="9">
    <source>
        <dbReference type="EMBL" id="AAO05671.1"/>
    </source>
</evidence>
<dbReference type="EMBL" id="AE015929">
    <property type="protein sequence ID" value="AAO05671.1"/>
    <property type="molecule type" value="Genomic_DNA"/>
</dbReference>
<keyword evidence="4 8" id="KW-0479">Metal-binding</keyword>